<feature type="transmembrane region" description="Helical" evidence="4">
    <location>
        <begin position="187"/>
        <end position="205"/>
    </location>
</feature>
<keyword evidence="4" id="KW-1133">Transmembrane helix</keyword>
<evidence type="ECO:0000313" key="6">
    <source>
        <dbReference type="Proteomes" id="UP000750711"/>
    </source>
</evidence>
<dbReference type="SUPFAM" id="SSF48613">
    <property type="entry name" value="Heme oxygenase-like"/>
    <property type="match status" value="1"/>
</dbReference>
<evidence type="ECO:0000313" key="5">
    <source>
        <dbReference type="EMBL" id="KAH0551043.1"/>
    </source>
</evidence>
<dbReference type="GO" id="GO:0046872">
    <property type="term" value="F:metal ion binding"/>
    <property type="evidence" value="ECO:0007669"/>
    <property type="project" value="UniProtKB-KW"/>
</dbReference>
<dbReference type="GO" id="GO:0006788">
    <property type="term" value="P:heme oxidation"/>
    <property type="evidence" value="ECO:0007669"/>
    <property type="project" value="InterPro"/>
</dbReference>
<dbReference type="CDD" id="cd19165">
    <property type="entry name" value="HemeO"/>
    <property type="match status" value="1"/>
</dbReference>
<dbReference type="Proteomes" id="UP000750711">
    <property type="component" value="Unassembled WGS sequence"/>
</dbReference>
<name>A0A9P8IJC8_9PEZI</name>
<dbReference type="PANTHER" id="PTHR10720:SF0">
    <property type="entry name" value="HEME OXYGENASE"/>
    <property type="match status" value="1"/>
</dbReference>
<dbReference type="PANTHER" id="PTHR10720">
    <property type="entry name" value="HEME OXYGENASE"/>
    <property type="match status" value="1"/>
</dbReference>
<accession>A0A9P8IJC8</accession>
<evidence type="ECO:0000256" key="1">
    <source>
        <dbReference type="ARBA" id="ARBA00022617"/>
    </source>
</evidence>
<dbReference type="GO" id="GO:0004392">
    <property type="term" value="F:heme oxygenase (decyclizing) activity"/>
    <property type="evidence" value="ECO:0007669"/>
    <property type="project" value="InterPro"/>
</dbReference>
<reference evidence="5" key="1">
    <citation type="submission" date="2021-03" db="EMBL/GenBank/DDBJ databases">
        <title>Comparative genomics and phylogenomic investigation of the class Geoglossomycetes provide insights into ecological specialization and systematics.</title>
        <authorList>
            <person name="Melie T."/>
            <person name="Pirro S."/>
            <person name="Miller A.N."/>
            <person name="Quandt A."/>
        </authorList>
    </citation>
    <scope>NUCLEOTIDE SEQUENCE</scope>
    <source>
        <strain evidence="5">CAQ_001_2017</strain>
    </source>
</reference>
<keyword evidence="2" id="KW-0479">Metal-binding</keyword>
<dbReference type="Pfam" id="PF01126">
    <property type="entry name" value="Heme_oxygenase"/>
    <property type="match status" value="1"/>
</dbReference>
<keyword evidence="4" id="KW-0812">Transmembrane</keyword>
<keyword evidence="3" id="KW-0408">Iron</keyword>
<comment type="caution">
    <text evidence="5">The sequence shown here is derived from an EMBL/GenBank/DDBJ whole genome shotgun (WGS) entry which is preliminary data.</text>
</comment>
<evidence type="ECO:0008006" key="7">
    <source>
        <dbReference type="Google" id="ProtNLM"/>
    </source>
</evidence>
<dbReference type="EMBL" id="JAGHQM010002243">
    <property type="protein sequence ID" value="KAH0551043.1"/>
    <property type="molecule type" value="Genomic_DNA"/>
</dbReference>
<dbReference type="AlphaFoldDB" id="A0A9P8IJC8"/>
<evidence type="ECO:0000256" key="2">
    <source>
        <dbReference type="ARBA" id="ARBA00022723"/>
    </source>
</evidence>
<keyword evidence="4" id="KW-0472">Membrane</keyword>
<gene>
    <name evidence="5" type="ORF">GP486_007602</name>
</gene>
<sequence length="382" mass="42733">MAEPTLSTAERHRPLSDEINEATKKLHANLNRLITARLPLALPPHTTTPVLYGRGLLHFAYIYLTFETLWLSLLHSTPAATPTIELLSHSEFPLRDLDPVSHVQPSAKRDGDHCGRLAGISRRVHTFLERLLLPGLARSERLKEDLAYLTGLSVAELGSRLEHSEGKHTVEFVKHIRSAVLDKPHVLIAYAWVMYMAIFAGGRWMREQMLLAGTEFWSEPGARAKVSMSGRKAGDTVGMEFFHFKGSEDGEDIRRDFKHRFAELDQLLTPNERQDIVFEAVRIFQFHTLMVGELDMTLGQHSCPGSLPSFSTDPSSATRIRPRAKQTTEEFLSSASWIKGSKSLVARLVDGKLPLKKQNSAAVATLATLAATFGICLWLFLF</sequence>
<dbReference type="InterPro" id="IPR016053">
    <property type="entry name" value="Haem_Oase-like"/>
</dbReference>
<protein>
    <recommendedName>
        <fullName evidence="7">Heme oxygenase-like protein</fullName>
    </recommendedName>
</protein>
<evidence type="ECO:0000256" key="4">
    <source>
        <dbReference type="SAM" id="Phobius"/>
    </source>
</evidence>
<keyword evidence="6" id="KW-1185">Reference proteome</keyword>
<dbReference type="InterPro" id="IPR002051">
    <property type="entry name" value="Haem_Oase"/>
</dbReference>
<keyword evidence="1" id="KW-0349">Heme</keyword>
<proteinExistence type="predicted"/>
<evidence type="ECO:0000256" key="3">
    <source>
        <dbReference type="ARBA" id="ARBA00023004"/>
    </source>
</evidence>
<dbReference type="Gene3D" id="1.20.910.10">
    <property type="entry name" value="Heme oxygenase-like"/>
    <property type="match status" value="1"/>
</dbReference>
<organism evidence="5 6">
    <name type="scientific">Trichoglossum hirsutum</name>
    <dbReference type="NCBI Taxonomy" id="265104"/>
    <lineage>
        <taxon>Eukaryota</taxon>
        <taxon>Fungi</taxon>
        <taxon>Dikarya</taxon>
        <taxon>Ascomycota</taxon>
        <taxon>Pezizomycotina</taxon>
        <taxon>Geoglossomycetes</taxon>
        <taxon>Geoglossales</taxon>
        <taxon>Geoglossaceae</taxon>
        <taxon>Trichoglossum</taxon>
    </lineage>
</organism>
<feature type="transmembrane region" description="Helical" evidence="4">
    <location>
        <begin position="361"/>
        <end position="381"/>
    </location>
</feature>
<dbReference type="InterPro" id="IPR016084">
    <property type="entry name" value="Haem_Oase-like_multi-hlx"/>
</dbReference>